<dbReference type="Pfam" id="PF01128">
    <property type="entry name" value="IspD"/>
    <property type="match status" value="1"/>
</dbReference>
<keyword evidence="2 4" id="KW-0808">Transferase</keyword>
<dbReference type="PANTHER" id="PTHR32125:SF4">
    <property type="entry name" value="2-C-METHYL-D-ERYTHRITOL 4-PHOSPHATE CYTIDYLYLTRANSFERASE, CHLOROPLASTIC"/>
    <property type="match status" value="1"/>
</dbReference>
<comment type="pathway">
    <text evidence="4">Isoprenoid biosynthesis; isopentenyl diphosphate biosynthesis via DXP pathway; isopentenyl diphosphate from 1-deoxy-D-xylulose 5-phosphate: step 2/6.</text>
</comment>
<evidence type="ECO:0000313" key="5">
    <source>
        <dbReference type="EMBL" id="RHA38887.1"/>
    </source>
</evidence>
<dbReference type="PRINTS" id="PR00081">
    <property type="entry name" value="GDHRDH"/>
</dbReference>
<dbReference type="GO" id="GO:0050518">
    <property type="term" value="F:2-C-methyl-D-erythritol 4-phosphate cytidylyltransferase activity"/>
    <property type="evidence" value="ECO:0007669"/>
    <property type="project" value="UniProtKB-UniRule"/>
</dbReference>
<keyword evidence="6" id="KW-1185">Reference proteome</keyword>
<dbReference type="PANTHER" id="PTHR32125">
    <property type="entry name" value="2-C-METHYL-D-ERYTHRITOL 4-PHOSPHATE CYTIDYLYLTRANSFERASE, CHLOROPLASTIC"/>
    <property type="match status" value="1"/>
</dbReference>
<evidence type="ECO:0000256" key="4">
    <source>
        <dbReference type="HAMAP-Rule" id="MF_00108"/>
    </source>
</evidence>
<dbReference type="Proteomes" id="UP000283374">
    <property type="component" value="Unassembled WGS sequence"/>
</dbReference>
<protein>
    <recommendedName>
        <fullName evidence="4">2-C-methyl-D-erythritol 4-phosphate cytidylyltransferase</fullName>
        <ecNumber evidence="4">2.7.7.60</ecNumber>
    </recommendedName>
    <alternativeName>
        <fullName evidence="4">4-diphosphocytidyl-2C-methyl-D-erythritol synthase</fullName>
    </alternativeName>
    <alternativeName>
        <fullName evidence="4">MEP cytidylyltransferase</fullName>
        <shortName evidence="4">MCT</shortName>
    </alternativeName>
</protein>
<dbReference type="InterPro" id="IPR050088">
    <property type="entry name" value="IspD/TarI_cytidylyltransf_bact"/>
</dbReference>
<dbReference type="Gene3D" id="3.90.550.10">
    <property type="entry name" value="Spore Coat Polysaccharide Biosynthesis Protein SpsA, Chain A"/>
    <property type="match status" value="1"/>
</dbReference>
<dbReference type="InterPro" id="IPR001228">
    <property type="entry name" value="IspD"/>
</dbReference>
<dbReference type="InterPro" id="IPR034683">
    <property type="entry name" value="IspD/TarI"/>
</dbReference>
<evidence type="ECO:0000256" key="3">
    <source>
        <dbReference type="ARBA" id="ARBA00022695"/>
    </source>
</evidence>
<evidence type="ECO:0000313" key="6">
    <source>
        <dbReference type="Proteomes" id="UP000283374"/>
    </source>
</evidence>
<dbReference type="InterPro" id="IPR002347">
    <property type="entry name" value="SDR_fam"/>
</dbReference>
<dbReference type="EC" id="2.7.7.60" evidence="4"/>
<dbReference type="FunFam" id="3.90.550.10:FF:000003">
    <property type="entry name" value="2-C-methyl-D-erythritol 4-phosphate cytidylyltransferase"/>
    <property type="match status" value="1"/>
</dbReference>
<feature type="site" description="Positions MEP for the nucleophilic attack" evidence="4">
    <location>
        <position position="153"/>
    </location>
</feature>
<dbReference type="Gene3D" id="3.40.50.720">
    <property type="entry name" value="NAD(P)-binding Rossmann-like Domain"/>
    <property type="match status" value="1"/>
</dbReference>
<evidence type="ECO:0000256" key="1">
    <source>
        <dbReference type="ARBA" id="ARBA00006484"/>
    </source>
</evidence>
<dbReference type="Pfam" id="PF00106">
    <property type="entry name" value="adh_short"/>
    <property type="match status" value="1"/>
</dbReference>
<proteinExistence type="inferred from homology"/>
<dbReference type="CDD" id="cd02516">
    <property type="entry name" value="CDP-ME_synthetase"/>
    <property type="match status" value="1"/>
</dbReference>
<dbReference type="InterPro" id="IPR029044">
    <property type="entry name" value="Nucleotide-diphossugar_trans"/>
</dbReference>
<keyword evidence="3 4" id="KW-0548">Nucleotidyltransferase</keyword>
<dbReference type="InterPro" id="IPR020904">
    <property type="entry name" value="Sc_DH/Rdtase_CS"/>
</dbReference>
<sequence>MRTIGVVLAGGVGARLGLSIPKQMVKVAGRTILEHTVAAMNASPDIDELIVMITPGWSEQTATLLGSRFAKVTRILEGGSTRNETTRKVLDALGSDEIKVVLHDAVRPLLDERIIADCVNALDDFGAVDVVIPSADTIVAVGPDEIITSIPDRSVLRRGQTPQAFRLSVLRAAYAKALDDPYFSATDDCGVVLKYLPEVPIKTVAGAEHNLKVTHPVDLFIADKLFQLASQTAPQHDADPVGSQSLAGRTVVVLGGSYGIGAEIAQLAERSGATVVAHGRSTTGLHVQDPEQIVAALADTARVHGRIDAVVLTAGVLRVGRLGDATDEEVAESIAVNYVAPVQVARAAYPYLRESQGHLLFFTSSSYTRGRENYSLYSSTKAAVVNLTQALSEEWAPQQIKVNVINPERTATPMRTQAFGDEAPGTLLSATEVAATSIDVLTSDITGLVVDVRRAAAGTTEGSTVADALAESEHDLEAPSPA</sequence>
<dbReference type="CDD" id="cd05233">
    <property type="entry name" value="SDR_c"/>
    <property type="match status" value="1"/>
</dbReference>
<organism evidence="5 6">
    <name type="scientific">Cellulomonas rhizosphaerae</name>
    <dbReference type="NCBI Taxonomy" id="2293719"/>
    <lineage>
        <taxon>Bacteria</taxon>
        <taxon>Bacillati</taxon>
        <taxon>Actinomycetota</taxon>
        <taxon>Actinomycetes</taxon>
        <taxon>Micrococcales</taxon>
        <taxon>Cellulomonadaceae</taxon>
        <taxon>Cellulomonas</taxon>
    </lineage>
</organism>
<dbReference type="PIRSF" id="PIRSF036586">
    <property type="entry name" value="CDP-ribitol_syn"/>
    <property type="match status" value="1"/>
</dbReference>
<comment type="catalytic activity">
    <reaction evidence="4">
        <text>2-C-methyl-D-erythritol 4-phosphate + CTP + H(+) = 4-CDP-2-C-methyl-D-erythritol + diphosphate</text>
        <dbReference type="Rhea" id="RHEA:13429"/>
        <dbReference type="ChEBI" id="CHEBI:15378"/>
        <dbReference type="ChEBI" id="CHEBI:33019"/>
        <dbReference type="ChEBI" id="CHEBI:37563"/>
        <dbReference type="ChEBI" id="CHEBI:57823"/>
        <dbReference type="ChEBI" id="CHEBI:58262"/>
        <dbReference type="EC" id="2.7.7.60"/>
    </reaction>
</comment>
<dbReference type="SUPFAM" id="SSF53448">
    <property type="entry name" value="Nucleotide-diphospho-sugar transferases"/>
    <property type="match status" value="1"/>
</dbReference>
<keyword evidence="4" id="KW-0414">Isoprene biosynthesis</keyword>
<comment type="similarity">
    <text evidence="1">Belongs to the short-chain dehydrogenases/reductases (SDR) family.</text>
</comment>
<dbReference type="PROSITE" id="PS00061">
    <property type="entry name" value="ADH_SHORT"/>
    <property type="match status" value="1"/>
</dbReference>
<dbReference type="InterPro" id="IPR012115">
    <property type="entry name" value="CDP-ribitol_syn"/>
</dbReference>
<dbReference type="InterPro" id="IPR036291">
    <property type="entry name" value="NAD(P)-bd_dom_sf"/>
</dbReference>
<accession>A0A413RJR0</accession>
<comment type="similarity">
    <text evidence="4">Belongs to the IspD/TarI cytidylyltransferase family. IspD subfamily.</text>
</comment>
<dbReference type="HAMAP" id="MF_00108">
    <property type="entry name" value="IspD"/>
    <property type="match status" value="1"/>
</dbReference>
<feature type="site" description="Positions MEP for the nucleophilic attack" evidence="4">
    <location>
        <position position="212"/>
    </location>
</feature>
<name>A0A413RJR0_9CELL</name>
<evidence type="ECO:0000256" key="2">
    <source>
        <dbReference type="ARBA" id="ARBA00022679"/>
    </source>
</evidence>
<comment type="function">
    <text evidence="4">Catalyzes the formation of 4-diphosphocytidyl-2-C-methyl-D-erythritol from CTP and 2-C-methyl-D-erythritol 4-phosphate (MEP).</text>
</comment>
<dbReference type="RefSeq" id="WP_118767796.1">
    <property type="nucleotide sequence ID" value="NZ_QWKP01000209.1"/>
</dbReference>
<feature type="site" description="Transition state stabilizer" evidence="4">
    <location>
        <position position="15"/>
    </location>
</feature>
<dbReference type="EMBL" id="QWKP01000209">
    <property type="protein sequence ID" value="RHA38887.1"/>
    <property type="molecule type" value="Genomic_DNA"/>
</dbReference>
<feature type="site" description="Transition state stabilizer" evidence="4">
    <location>
        <position position="22"/>
    </location>
</feature>
<dbReference type="SUPFAM" id="SSF51735">
    <property type="entry name" value="NAD(P)-binding Rossmann-fold domains"/>
    <property type="match status" value="1"/>
</dbReference>
<dbReference type="AlphaFoldDB" id="A0A413RJR0"/>
<reference evidence="5 6" key="1">
    <citation type="submission" date="2018-08" db="EMBL/GenBank/DDBJ databases">
        <title>Cellulomonas rhizosphaerae sp. nov., a novel actinomycete isolated from soil.</title>
        <authorList>
            <person name="Tian Y."/>
        </authorList>
    </citation>
    <scope>NUCLEOTIDE SEQUENCE [LARGE SCALE GENOMIC DNA]</scope>
    <source>
        <strain evidence="5 6">NEAU-TCZ24</strain>
    </source>
</reference>
<gene>
    <name evidence="4" type="primary">ispD</name>
    <name evidence="5" type="ORF">D1825_12775</name>
</gene>
<comment type="caution">
    <text evidence="5">The sequence shown here is derived from an EMBL/GenBank/DDBJ whole genome shotgun (WGS) entry which is preliminary data.</text>
</comment>
<dbReference type="UniPathway" id="UPA00056">
    <property type="reaction ID" value="UER00093"/>
</dbReference>
<dbReference type="OrthoDB" id="9802561at2"/>
<dbReference type="GO" id="GO:0019288">
    <property type="term" value="P:isopentenyl diphosphate biosynthetic process, methylerythritol 4-phosphate pathway"/>
    <property type="evidence" value="ECO:0007669"/>
    <property type="project" value="UniProtKB-UniRule"/>
</dbReference>